<feature type="compositionally biased region" description="Basic and acidic residues" evidence="7">
    <location>
        <begin position="356"/>
        <end position="368"/>
    </location>
</feature>
<evidence type="ECO:0000259" key="8">
    <source>
        <dbReference type="PROSITE" id="PS51778"/>
    </source>
</evidence>
<evidence type="ECO:0000256" key="7">
    <source>
        <dbReference type="SAM" id="MobiDB-lite"/>
    </source>
</evidence>
<feature type="compositionally biased region" description="Basic and acidic residues" evidence="7">
    <location>
        <begin position="86"/>
        <end position="97"/>
    </location>
</feature>
<dbReference type="SMART" id="SM00568">
    <property type="entry name" value="GRAM"/>
    <property type="match status" value="1"/>
</dbReference>
<feature type="region of interest" description="Disordered" evidence="7">
    <location>
        <begin position="1195"/>
        <end position="1242"/>
    </location>
</feature>
<feature type="domain" description="VASt" evidence="8">
    <location>
        <begin position="1028"/>
        <end position="1195"/>
    </location>
</feature>
<dbReference type="GO" id="GO:0005739">
    <property type="term" value="C:mitochondrion"/>
    <property type="evidence" value="ECO:0007669"/>
    <property type="project" value="TreeGrafter"/>
</dbReference>
<dbReference type="OrthoDB" id="2162691at2759"/>
<evidence type="ECO:0000313" key="10">
    <source>
        <dbReference type="Proteomes" id="UP000019375"/>
    </source>
</evidence>
<keyword evidence="4" id="KW-1133">Transmembrane helix</keyword>
<feature type="compositionally biased region" description="Basic residues" evidence="7">
    <location>
        <begin position="1"/>
        <end position="14"/>
    </location>
</feature>
<feature type="region of interest" description="Disordered" evidence="7">
    <location>
        <begin position="737"/>
        <end position="808"/>
    </location>
</feature>
<evidence type="ECO:0000256" key="4">
    <source>
        <dbReference type="ARBA" id="ARBA00022989"/>
    </source>
</evidence>
<gene>
    <name evidence="9" type="ORF">BN860_01948g</name>
</gene>
<dbReference type="Pfam" id="PF16016">
    <property type="entry name" value="VASt"/>
    <property type="match status" value="2"/>
</dbReference>
<keyword evidence="5" id="KW-0472">Membrane</keyword>
<organism evidence="9 10">
    <name type="scientific">Zygosaccharomyces bailii (strain CLIB 213 / ATCC 58445 / CBS 680 / BCRC 21525 / NBRC 1098 / NCYC 1416 / NRRL Y-2227)</name>
    <dbReference type="NCBI Taxonomy" id="1333698"/>
    <lineage>
        <taxon>Eukaryota</taxon>
        <taxon>Fungi</taxon>
        <taxon>Dikarya</taxon>
        <taxon>Ascomycota</taxon>
        <taxon>Saccharomycotina</taxon>
        <taxon>Saccharomycetes</taxon>
        <taxon>Saccharomycetales</taxon>
        <taxon>Saccharomycetaceae</taxon>
        <taxon>Zygosaccharomyces</taxon>
    </lineage>
</organism>
<dbReference type="Proteomes" id="UP000019375">
    <property type="component" value="Unassembled WGS sequence"/>
</dbReference>
<feature type="compositionally biased region" description="Basic and acidic residues" evidence="7">
    <location>
        <begin position="15"/>
        <end position="24"/>
    </location>
</feature>
<evidence type="ECO:0000256" key="5">
    <source>
        <dbReference type="ARBA" id="ARBA00023136"/>
    </source>
</evidence>
<feature type="compositionally biased region" description="Polar residues" evidence="7">
    <location>
        <begin position="127"/>
        <end position="163"/>
    </location>
</feature>
<dbReference type="GO" id="GO:0140268">
    <property type="term" value="C:endoplasmic reticulum-plasma membrane contact site"/>
    <property type="evidence" value="ECO:0007669"/>
    <property type="project" value="TreeGrafter"/>
</dbReference>
<dbReference type="CDD" id="cd13220">
    <property type="entry name" value="PH-GRAM_GRAMDC"/>
    <property type="match status" value="1"/>
</dbReference>
<dbReference type="InterPro" id="IPR011993">
    <property type="entry name" value="PH-like_dom_sf"/>
</dbReference>
<evidence type="ECO:0000256" key="3">
    <source>
        <dbReference type="ARBA" id="ARBA00022692"/>
    </source>
</evidence>
<evidence type="ECO:0000256" key="1">
    <source>
        <dbReference type="ARBA" id="ARBA00004586"/>
    </source>
</evidence>
<feature type="compositionally biased region" description="Polar residues" evidence="7">
    <location>
        <begin position="468"/>
        <end position="479"/>
    </location>
</feature>
<proteinExistence type="inferred from homology"/>
<evidence type="ECO:0000256" key="6">
    <source>
        <dbReference type="ARBA" id="ARBA00037847"/>
    </source>
</evidence>
<keyword evidence="10" id="KW-1185">Reference proteome</keyword>
<reference evidence="10" key="1">
    <citation type="journal article" date="2013" name="Genome Announc.">
        <title>Genome sequence of the food spoilage yeast Zygosaccharomyces bailii CLIB 213(T).</title>
        <authorList>
            <person name="Galeote V."/>
            <person name="Bigey F."/>
            <person name="Devillers H."/>
            <person name="Neuveglise C."/>
            <person name="Dequin S."/>
        </authorList>
    </citation>
    <scope>NUCLEOTIDE SEQUENCE [LARGE SCALE GENOMIC DNA]</scope>
    <source>
        <strain evidence="10">CLIB 213 / ATCC 58445 / CBS 680 / CCRC 21525 / NBRC 1098 / NCYC 1416 / NRRL Y-2227</strain>
    </source>
</reference>
<feature type="region of interest" description="Disordered" evidence="7">
    <location>
        <begin position="975"/>
        <end position="1031"/>
    </location>
</feature>
<feature type="region of interest" description="Disordered" evidence="7">
    <location>
        <begin position="300"/>
        <end position="517"/>
    </location>
</feature>
<dbReference type="PANTHER" id="PTHR23319:SF4">
    <property type="entry name" value="GRAM DOMAIN CONTAINING 1B, ISOFORM E"/>
    <property type="match status" value="1"/>
</dbReference>
<feature type="domain" description="VASt" evidence="8">
    <location>
        <begin position="816"/>
        <end position="982"/>
    </location>
</feature>
<dbReference type="GO" id="GO:0032366">
    <property type="term" value="P:intracellular sterol transport"/>
    <property type="evidence" value="ECO:0007669"/>
    <property type="project" value="TreeGrafter"/>
</dbReference>
<comment type="subcellular location">
    <subcellularLocation>
        <location evidence="6">Endomembrane system</location>
        <topology evidence="6">Single-pass membrane protein</topology>
    </subcellularLocation>
    <subcellularLocation>
        <location evidence="1">Endoplasmic reticulum membrane</location>
    </subcellularLocation>
</comment>
<dbReference type="GO" id="GO:0120015">
    <property type="term" value="F:sterol transfer activity"/>
    <property type="evidence" value="ECO:0007669"/>
    <property type="project" value="TreeGrafter"/>
</dbReference>
<protein>
    <submittedName>
        <fullName evidence="9">ZYBA0S03-01948g1_1</fullName>
    </submittedName>
</protein>
<feature type="compositionally biased region" description="Basic and acidic residues" evidence="7">
    <location>
        <begin position="304"/>
        <end position="313"/>
    </location>
</feature>
<name>A0A8J2T653_ZYGB2</name>
<dbReference type="PANTHER" id="PTHR23319">
    <property type="entry name" value="GRAM DOMAIN CONTAINING 1B, ISOFORM E"/>
    <property type="match status" value="1"/>
</dbReference>
<feature type="region of interest" description="Disordered" evidence="7">
    <location>
        <begin position="257"/>
        <end position="280"/>
    </location>
</feature>
<dbReference type="GO" id="GO:0005886">
    <property type="term" value="C:plasma membrane"/>
    <property type="evidence" value="ECO:0007669"/>
    <property type="project" value="TreeGrafter"/>
</dbReference>
<dbReference type="EMBL" id="HG316456">
    <property type="protein sequence ID" value="CDF88788.1"/>
    <property type="molecule type" value="Genomic_DNA"/>
</dbReference>
<feature type="compositionally biased region" description="Acidic residues" evidence="7">
    <location>
        <begin position="750"/>
        <end position="760"/>
    </location>
</feature>
<evidence type="ECO:0000256" key="2">
    <source>
        <dbReference type="ARBA" id="ARBA00006582"/>
    </source>
</evidence>
<dbReference type="Gene3D" id="2.30.29.30">
    <property type="entry name" value="Pleckstrin-homology domain (PH domain)/Phosphotyrosine-binding domain (PTB)"/>
    <property type="match status" value="1"/>
</dbReference>
<dbReference type="InterPro" id="IPR051482">
    <property type="entry name" value="Cholesterol_transport"/>
</dbReference>
<dbReference type="GO" id="GO:0032934">
    <property type="term" value="F:sterol binding"/>
    <property type="evidence" value="ECO:0007669"/>
    <property type="project" value="TreeGrafter"/>
</dbReference>
<feature type="compositionally biased region" description="Basic residues" evidence="7">
    <location>
        <begin position="1200"/>
        <end position="1218"/>
    </location>
</feature>
<dbReference type="GO" id="GO:0005789">
    <property type="term" value="C:endoplasmic reticulum membrane"/>
    <property type="evidence" value="ECO:0007669"/>
    <property type="project" value="UniProtKB-SubCell"/>
</dbReference>
<feature type="compositionally biased region" description="Polar residues" evidence="7">
    <location>
        <begin position="314"/>
        <end position="335"/>
    </location>
</feature>
<evidence type="ECO:0000313" key="9">
    <source>
        <dbReference type="EMBL" id="CDF88788.1"/>
    </source>
</evidence>
<feature type="region of interest" description="Disordered" evidence="7">
    <location>
        <begin position="1"/>
        <end position="187"/>
    </location>
</feature>
<dbReference type="GO" id="GO:0032541">
    <property type="term" value="C:cortical endoplasmic reticulum"/>
    <property type="evidence" value="ECO:0007669"/>
    <property type="project" value="TreeGrafter"/>
</dbReference>
<keyword evidence="3" id="KW-0812">Transmembrane</keyword>
<comment type="similarity">
    <text evidence="2">Belongs to the YSP2 family.</text>
</comment>
<feature type="compositionally biased region" description="Low complexity" evidence="7">
    <location>
        <begin position="981"/>
        <end position="994"/>
    </location>
</feature>
<dbReference type="PROSITE" id="PS51778">
    <property type="entry name" value="VAST"/>
    <property type="match status" value="2"/>
</dbReference>
<dbReference type="InterPro" id="IPR031968">
    <property type="entry name" value="VASt"/>
</dbReference>
<feature type="compositionally biased region" description="Basic and acidic residues" evidence="7">
    <location>
        <begin position="1018"/>
        <end position="1031"/>
    </location>
</feature>
<dbReference type="Pfam" id="PF02893">
    <property type="entry name" value="GRAM"/>
    <property type="match status" value="1"/>
</dbReference>
<sequence length="1422" mass="156136">MKLKKVFRHHNKRKQEKEEAERSRAASKKLQTRSSLSLVSGESRGKDIANRRVTSPSEGLKTGPRKSQSRRLDTSPGSKPVSQGIRRAEENQDEKFDIAVPLDLRQESRPVKALVGDGTTPAAHGPRSQTFISDSNSASVAAGTHSNGVTSTAIAPQQPSASSHPEHGFGKGNNSEESNDDQGHGIFGTLMSMAHNAAVHIPKIKEDAGTDGESQGSGMNSLLLSPLSSAGNSLKNGANINARSASQDHLLSHVDTHPHLNIEDPPIGGQDSNGAHTLPLIMDGKNSSFLRNLDRLLSSTAPSDGKEDLREGATQDNKSPLSKSSTRVELKNTTTRRSEGGGSRVDCNGSLQGDRNSGDTKVKFEPESVKQPAKASFGKGALSLDQFDEPPVQGSTPERTPRKSQDFVVNEPVTQKQTEITTEQEDGAPAPRRRSQHQHYDNKQMLSVPVPKNTASDTELPHLRQRSRTLSNLEPNYSSGAEEIDPRHKRHSNTSLGIDSTPLIETPDSERKPRRNSRKFLNRRSFSPSNIGMKVIPGISLKGSIKGRTSTDCVTGMANSTGSGALALPGSANGFSGSVRNRPSMVASNSEGENTVELSNIEYASERKNQEFHSLFKDSVGADEKLVADHSCALSRDILLQGKMYISDRQICFYSNILGWVSTVFIPFEEIVQIEKKTTAGIFPNGIVVDTLHTKYVFASFISRDATFDLMTDVWNQIILGKRHLIANHAYNDGETLSSGMTSGKISDASDFDDDDDEADSIMNSNHHLPSDDEDDEDDHRGRSKSRSKSTTSVSSGLYGPTKHAPTTANYEPAAHEKLISESTINAPLGRVVNIMFGDDVSNLEAILKAQKNYDISPIPKILDTKKREYSYTKPIPGSFGPSKTKCLITETLEHYDLQDYVKGVQVSKTPDVPSGNSFTIKTTFLLSWAANNATNLEIYVSVDWTSKSWIKGAVEKGTFDGVTESSKILMSELNKRATKSSSGGSSSTGPSSSKRNKESQELEGVLKLPRQGPATHARTDNNYKKDKDDVVVEPTTNIPAPLGTVYCLLFGDDTSYLKKILEKQKNFDLSEIPKLTEGSRQYEYTKPLGAAIGPKQAKCYITETVEEKDFNSHIVVKQTSKCPDVPFGNNFAVNTKIYLSWGDNNSTNIFVVTNIMWSSKTLLKGTIEKGSIEGQKDATKIMIEELKNIIANAGTTKKSSGKKSAKYHRHHQHKGASTRKSAEEAKLSKKGTPKSRRDANSGGDGIFGTVLSLLGDFDITSPKGIITAVLSVMVFIFFLRHMFSSSAKHNVQIIKPGRMLLDGNEYHYVPSIKTLYEVYEEDVRKKGKDHFKHGKTEERDIVMEAENDIWNWLSDRSNTTVPFENHLEGQSKQDTDLLQHPGGHKLQKLRESVRITELQLEQMRQALERQKGLPQKEEQPT</sequence>
<accession>A0A8J2T653</accession>
<dbReference type="InterPro" id="IPR004182">
    <property type="entry name" value="GRAM"/>
</dbReference>